<feature type="domain" description="HAMP" evidence="5">
    <location>
        <begin position="709"/>
        <end position="761"/>
    </location>
</feature>
<dbReference type="EMBL" id="JBHTGL010000008">
    <property type="protein sequence ID" value="MFD0626708.1"/>
    <property type="molecule type" value="Genomic_DNA"/>
</dbReference>
<dbReference type="SMART" id="SM00304">
    <property type="entry name" value="HAMP"/>
    <property type="match status" value="2"/>
</dbReference>
<comment type="caution">
    <text evidence="6">The sequence shown here is derived from an EMBL/GenBank/DDBJ whole genome shotgun (WGS) entry which is preliminary data.</text>
</comment>
<feature type="region of interest" description="Disordered" evidence="3">
    <location>
        <begin position="394"/>
        <end position="415"/>
    </location>
</feature>
<accession>A0ABW2X4E3</accession>
<gene>
    <name evidence="6" type="ORF">ACFQ2K_32440</name>
</gene>
<dbReference type="PANTHER" id="PTHR32089">
    <property type="entry name" value="METHYL-ACCEPTING CHEMOTAXIS PROTEIN MCPB"/>
    <property type="match status" value="1"/>
</dbReference>
<dbReference type="CDD" id="cd06225">
    <property type="entry name" value="HAMP"/>
    <property type="match status" value="1"/>
</dbReference>
<evidence type="ECO:0000256" key="3">
    <source>
        <dbReference type="SAM" id="MobiDB-lite"/>
    </source>
</evidence>
<sequence length="771" mass="81767">MAASSSKRRHKVRRRADMSLLGGIRPPIAVLSALLLSLAGITALGLGRASQDSVPEAVLTSQQHFAEDGAITMRASIDESVTDLTRTAGLFSAGDPVSPDAVLDKIGSVYQKWTGTAVVEIESGRMLAARGENVPVTAVDTGKLAEKDGLSPRIVRLQNGESRLLAFALLSWPDRPQQLLIASNSLRFPGVSKGQFRSIAVVDTTGHILSRDGVAEPEQVKTAKQRADAKRSAKQLDSFAETAATKTKQHPLKAKEPGSGGFPGVSGSLRGNSVRGDRAVAGYAALAGPQPGEGTLATSLGLTVVAMVDVAEDPTRVAGPFFGLVSAAALLLIGALAVALLLGTVQRPLLKLFLESRRLTRGDLTRPVSVPRFGETARIGRALERLRRQLLGEPADGTAGAAGSTGSGPDRPGRRSRLGSRALIVISGVLLLAWSAPMLLLFNRADSTVAVPEQVVSDQRERTHTISDRVRRALNEGHADLVSVASLIGNRTSPDDMEKVLERTRTEHQRYRSIYVRAADGTVQARAGEKPHALPAGSKGKPLSQPITVLNESGKEPSVAGYAEIPGRNGAMVIGEFRIDFINALLKRPGLGQVRVVDSEHRIIGGNTGYLAFDSLPERLDELVSGTNQRVGMNAPAGAVVYRDGDGVQVAAASPFAGGGAAKQLRWTVVSWQPASGLAIPEYNLQNRTVLAGLLGVTAAVACLGWLYIVVVRPLRELAGKAESLADGDRRTVLFPHHHDEVGAVTRSLEIVRQQLQEQRKRDSAPLVGRN</sequence>
<feature type="transmembrane region" description="Helical" evidence="4">
    <location>
        <begin position="422"/>
        <end position="442"/>
    </location>
</feature>
<evidence type="ECO:0000259" key="5">
    <source>
        <dbReference type="PROSITE" id="PS50885"/>
    </source>
</evidence>
<organism evidence="6 7">
    <name type="scientific">Streptomyces sanglieri</name>
    <dbReference type="NCBI Taxonomy" id="193460"/>
    <lineage>
        <taxon>Bacteria</taxon>
        <taxon>Bacillati</taxon>
        <taxon>Actinomycetota</taxon>
        <taxon>Actinomycetes</taxon>
        <taxon>Kitasatosporales</taxon>
        <taxon>Streptomycetaceae</taxon>
        <taxon>Streptomyces</taxon>
    </lineage>
</organism>
<dbReference type="InterPro" id="IPR003660">
    <property type="entry name" value="HAMP_dom"/>
</dbReference>
<dbReference type="PANTHER" id="PTHR32089:SF112">
    <property type="entry name" value="LYSOZYME-LIKE PROTEIN-RELATED"/>
    <property type="match status" value="1"/>
</dbReference>
<feature type="compositionally biased region" description="Low complexity" evidence="3">
    <location>
        <begin position="394"/>
        <end position="410"/>
    </location>
</feature>
<dbReference type="PROSITE" id="PS50885">
    <property type="entry name" value="HAMP"/>
    <property type="match status" value="2"/>
</dbReference>
<dbReference type="Pfam" id="PF00672">
    <property type="entry name" value="HAMP"/>
    <property type="match status" value="2"/>
</dbReference>
<evidence type="ECO:0000256" key="2">
    <source>
        <dbReference type="ARBA" id="ARBA00022989"/>
    </source>
</evidence>
<feature type="region of interest" description="Disordered" evidence="3">
    <location>
        <begin position="525"/>
        <end position="545"/>
    </location>
</feature>
<evidence type="ECO:0000256" key="1">
    <source>
        <dbReference type="ARBA" id="ARBA00022692"/>
    </source>
</evidence>
<keyword evidence="7" id="KW-1185">Reference proteome</keyword>
<feature type="region of interest" description="Disordered" evidence="3">
    <location>
        <begin position="216"/>
        <end position="266"/>
    </location>
</feature>
<reference evidence="7" key="1">
    <citation type="journal article" date="2019" name="Int. J. Syst. Evol. Microbiol.">
        <title>The Global Catalogue of Microorganisms (GCM) 10K type strain sequencing project: providing services to taxonomists for standard genome sequencing and annotation.</title>
        <authorList>
            <consortium name="The Broad Institute Genomics Platform"/>
            <consortium name="The Broad Institute Genome Sequencing Center for Infectious Disease"/>
            <person name="Wu L."/>
            <person name="Ma J."/>
        </authorList>
    </citation>
    <scope>NUCLEOTIDE SEQUENCE [LARGE SCALE GENOMIC DNA]</scope>
    <source>
        <strain evidence="7">JCM 12607</strain>
    </source>
</reference>
<dbReference type="Gene3D" id="6.10.340.10">
    <property type="match status" value="1"/>
</dbReference>
<feature type="transmembrane region" description="Helical" evidence="4">
    <location>
        <begin position="321"/>
        <end position="342"/>
    </location>
</feature>
<protein>
    <submittedName>
        <fullName evidence="6">HAMP domain-containing protein</fullName>
    </submittedName>
</protein>
<keyword evidence="2 4" id="KW-1133">Transmembrane helix</keyword>
<feature type="domain" description="HAMP" evidence="5">
    <location>
        <begin position="343"/>
        <end position="395"/>
    </location>
</feature>
<evidence type="ECO:0000256" key="4">
    <source>
        <dbReference type="SAM" id="Phobius"/>
    </source>
</evidence>
<proteinExistence type="predicted"/>
<name>A0ABW2X4E3_9ACTN</name>
<feature type="compositionally biased region" description="Basic and acidic residues" evidence="3">
    <location>
        <begin position="216"/>
        <end position="231"/>
    </location>
</feature>
<feature type="transmembrane region" description="Helical" evidence="4">
    <location>
        <begin position="690"/>
        <end position="711"/>
    </location>
</feature>
<evidence type="ECO:0000313" key="6">
    <source>
        <dbReference type="EMBL" id="MFD0626708.1"/>
    </source>
</evidence>
<evidence type="ECO:0000313" key="7">
    <source>
        <dbReference type="Proteomes" id="UP001596915"/>
    </source>
</evidence>
<dbReference type="Proteomes" id="UP001596915">
    <property type="component" value="Unassembled WGS sequence"/>
</dbReference>
<keyword evidence="1 4" id="KW-0812">Transmembrane</keyword>
<dbReference type="SUPFAM" id="SSF158472">
    <property type="entry name" value="HAMP domain-like"/>
    <property type="match status" value="1"/>
</dbReference>
<keyword evidence="4" id="KW-0472">Membrane</keyword>